<sequence length="397" mass="44347">MDAGVLRLRENADKRLRSGHLWVYSNEIDIQKTPLTELAAGQPVVIENAKGKPLAAAFANPHALICARIVSRSPKLFLSRSLLKKRMQAADEWRSQLFGSPHYRMVFGDSDGLPGLVIDRFGADFVAQISTAGMEQFKDDVVDILKNNFSARTVIMKNDGKMREVEGLERYTRCFGDEIEALEVVENGVSMSAPAQGGQKTGWFYDHRPNRAALFPWVKGKRVLDLFSYVGGWGVQALANGAESVTFVDSSESALEWAQRNCRQQMDNPPCRFIREDAFNALENLCQEKEKFDVVIVDPPALIPRRKDQKQGERAYQRLNQLALRLTAPGGMLMSASCSMHLSAERLRDILRASAREVDRTAQLIFQGGQGADHPILPAIPETDYIKAMLLRITPTL</sequence>
<dbReference type="InterPro" id="IPR041532">
    <property type="entry name" value="RlmI-like_PUA"/>
</dbReference>
<dbReference type="STRING" id="349521.HCH_05988"/>
<proteinExistence type="inferred from homology"/>
<dbReference type="SUPFAM" id="SSF88697">
    <property type="entry name" value="PUA domain-like"/>
    <property type="match status" value="1"/>
</dbReference>
<dbReference type="GO" id="GO:0003723">
    <property type="term" value="F:RNA binding"/>
    <property type="evidence" value="ECO:0007669"/>
    <property type="project" value="InterPro"/>
</dbReference>
<evidence type="ECO:0000256" key="5">
    <source>
        <dbReference type="ARBA" id="ARBA00022679"/>
    </source>
</evidence>
<dbReference type="Gene3D" id="3.40.50.150">
    <property type="entry name" value="Vaccinia Virus protein VP39"/>
    <property type="match status" value="1"/>
</dbReference>
<dbReference type="GO" id="GO:0005737">
    <property type="term" value="C:cytoplasm"/>
    <property type="evidence" value="ECO:0007669"/>
    <property type="project" value="UniProtKB-SubCell"/>
</dbReference>
<dbReference type="eggNOG" id="COG1092">
    <property type="taxonomic scope" value="Bacteria"/>
</dbReference>
<dbReference type="HOGENOM" id="CLU_014042_0_0_6"/>
<evidence type="ECO:0000256" key="4">
    <source>
        <dbReference type="ARBA" id="ARBA00022603"/>
    </source>
</evidence>
<dbReference type="GO" id="GO:0032259">
    <property type="term" value="P:methylation"/>
    <property type="evidence" value="ECO:0007669"/>
    <property type="project" value="UniProtKB-KW"/>
</dbReference>
<keyword evidence="11" id="KW-1185">Reference proteome</keyword>
<keyword evidence="5 10" id="KW-0808">Transferase</keyword>
<evidence type="ECO:0000256" key="2">
    <source>
        <dbReference type="ARBA" id="ARBA00022490"/>
    </source>
</evidence>
<keyword evidence="3" id="KW-0698">rRNA processing</keyword>
<name>Q2S9N6_HAHCH</name>
<dbReference type="EMBL" id="CP000155">
    <property type="protein sequence ID" value="ABC32638.1"/>
    <property type="molecule type" value="Genomic_DNA"/>
</dbReference>
<dbReference type="Pfam" id="PF17785">
    <property type="entry name" value="PUA_3"/>
    <property type="match status" value="1"/>
</dbReference>
<dbReference type="CDD" id="cd21153">
    <property type="entry name" value="PUA_RlmI"/>
    <property type="match status" value="1"/>
</dbReference>
<evidence type="ECO:0000259" key="8">
    <source>
        <dbReference type="Pfam" id="PF10672"/>
    </source>
</evidence>
<dbReference type="CDD" id="cd02440">
    <property type="entry name" value="AdoMet_MTases"/>
    <property type="match status" value="1"/>
</dbReference>
<gene>
    <name evidence="10" type="ordered locus">HCH_05988</name>
</gene>
<dbReference type="Gene3D" id="2.30.130.10">
    <property type="entry name" value="PUA domain"/>
    <property type="match status" value="1"/>
</dbReference>
<comment type="subcellular location">
    <subcellularLocation>
        <location evidence="1">Cytoplasm</location>
    </subcellularLocation>
</comment>
<dbReference type="PANTHER" id="PTHR42873:SF1">
    <property type="entry name" value="S-ADENOSYLMETHIONINE-DEPENDENT METHYLTRANSFERASE DOMAIN-CONTAINING PROTEIN"/>
    <property type="match status" value="1"/>
</dbReference>
<dbReference type="PROSITE" id="PS50890">
    <property type="entry name" value="PUA"/>
    <property type="match status" value="1"/>
</dbReference>
<dbReference type="InterPro" id="IPR036974">
    <property type="entry name" value="PUA_sf"/>
</dbReference>
<dbReference type="AlphaFoldDB" id="Q2S9N6"/>
<protein>
    <submittedName>
        <fullName evidence="10">Predicted SAM-dependent methyltransferase</fullName>
    </submittedName>
</protein>
<organism evidence="10 11">
    <name type="scientific">Hahella chejuensis (strain KCTC 2396)</name>
    <dbReference type="NCBI Taxonomy" id="349521"/>
    <lineage>
        <taxon>Bacteria</taxon>
        <taxon>Pseudomonadati</taxon>
        <taxon>Pseudomonadota</taxon>
        <taxon>Gammaproteobacteria</taxon>
        <taxon>Oceanospirillales</taxon>
        <taxon>Hahellaceae</taxon>
        <taxon>Hahella</taxon>
    </lineage>
</organism>
<dbReference type="CDD" id="cd11572">
    <property type="entry name" value="RlmI_M_like"/>
    <property type="match status" value="1"/>
</dbReference>
<feature type="domain" description="RlmI-like PUA" evidence="9">
    <location>
        <begin position="6"/>
        <end position="72"/>
    </location>
</feature>
<dbReference type="PANTHER" id="PTHR42873">
    <property type="entry name" value="RIBOSOMAL RNA LARGE SUBUNIT METHYLTRANSFERASE"/>
    <property type="match status" value="1"/>
</dbReference>
<dbReference type="RefSeq" id="WP_011399696.1">
    <property type="nucleotide sequence ID" value="NC_007645.1"/>
</dbReference>
<evidence type="ECO:0000313" key="10">
    <source>
        <dbReference type="EMBL" id="ABC32638.1"/>
    </source>
</evidence>
<keyword evidence="6" id="KW-0949">S-adenosyl-L-methionine</keyword>
<dbReference type="Pfam" id="PF10672">
    <property type="entry name" value="Methyltrans_SAM"/>
    <property type="match status" value="1"/>
</dbReference>
<evidence type="ECO:0000256" key="7">
    <source>
        <dbReference type="ARBA" id="ARBA00038091"/>
    </source>
</evidence>
<dbReference type="InterPro" id="IPR015947">
    <property type="entry name" value="PUA-like_sf"/>
</dbReference>
<comment type="similarity">
    <text evidence="7">Belongs to the methyltransferase superfamily. RlmI family.</text>
</comment>
<dbReference type="InterPro" id="IPR029063">
    <property type="entry name" value="SAM-dependent_MTases_sf"/>
</dbReference>
<dbReference type="KEGG" id="hch:HCH_05988"/>
<keyword evidence="2" id="KW-0963">Cytoplasm</keyword>
<evidence type="ECO:0000256" key="1">
    <source>
        <dbReference type="ARBA" id="ARBA00004496"/>
    </source>
</evidence>
<dbReference type="Proteomes" id="UP000000238">
    <property type="component" value="Chromosome"/>
</dbReference>
<accession>Q2S9N6</accession>
<evidence type="ECO:0000313" key="11">
    <source>
        <dbReference type="Proteomes" id="UP000000238"/>
    </source>
</evidence>
<evidence type="ECO:0000259" key="9">
    <source>
        <dbReference type="Pfam" id="PF17785"/>
    </source>
</evidence>
<dbReference type="SUPFAM" id="SSF53335">
    <property type="entry name" value="S-adenosyl-L-methionine-dependent methyltransferases"/>
    <property type="match status" value="1"/>
</dbReference>
<dbReference type="GO" id="GO:0008168">
    <property type="term" value="F:methyltransferase activity"/>
    <property type="evidence" value="ECO:0007669"/>
    <property type="project" value="UniProtKB-KW"/>
</dbReference>
<keyword evidence="4 10" id="KW-0489">Methyltransferase</keyword>
<evidence type="ECO:0000256" key="6">
    <source>
        <dbReference type="ARBA" id="ARBA00022691"/>
    </source>
</evidence>
<dbReference type="Gene3D" id="3.30.750.80">
    <property type="entry name" value="RNA methyltransferase domain (HRMD) like"/>
    <property type="match status" value="1"/>
</dbReference>
<evidence type="ECO:0000256" key="3">
    <source>
        <dbReference type="ARBA" id="ARBA00022552"/>
    </source>
</evidence>
<reference evidence="10 11" key="1">
    <citation type="journal article" date="2005" name="Nucleic Acids Res.">
        <title>Genomic blueprint of Hahella chejuensis, a marine microbe producing an algicidal agent.</title>
        <authorList>
            <person name="Jeong H."/>
            <person name="Yim J.H."/>
            <person name="Lee C."/>
            <person name="Choi S.-H."/>
            <person name="Park Y.K."/>
            <person name="Yoon S.H."/>
            <person name="Hur C.-G."/>
            <person name="Kang H.-Y."/>
            <person name="Kim D."/>
            <person name="Lee H.H."/>
            <person name="Park K.H."/>
            <person name="Park S.-H."/>
            <person name="Park H.-S."/>
            <person name="Lee H.K."/>
            <person name="Oh T.K."/>
            <person name="Kim J.F."/>
        </authorList>
    </citation>
    <scope>NUCLEOTIDE SEQUENCE [LARGE SCALE GENOMIC DNA]</scope>
    <source>
        <strain evidence="10 11">KCTC 2396</strain>
    </source>
</reference>
<dbReference type="OrthoDB" id="9805492at2"/>
<feature type="domain" description="S-adenosylmethionine-dependent methyltransferase" evidence="8">
    <location>
        <begin position="176"/>
        <end position="344"/>
    </location>
</feature>
<dbReference type="InterPro" id="IPR019614">
    <property type="entry name" value="SAM-dep_methyl-trfase"/>
</dbReference>
<dbReference type="GO" id="GO:0006364">
    <property type="term" value="P:rRNA processing"/>
    <property type="evidence" value="ECO:0007669"/>
    <property type="project" value="UniProtKB-KW"/>
</dbReference>